<reference evidence="1" key="1">
    <citation type="journal article" date="2019" name="bioRxiv">
        <title>The Genome of the Zebra Mussel, Dreissena polymorpha: A Resource for Invasive Species Research.</title>
        <authorList>
            <person name="McCartney M.A."/>
            <person name="Auch B."/>
            <person name="Kono T."/>
            <person name="Mallez S."/>
            <person name="Zhang Y."/>
            <person name="Obille A."/>
            <person name="Becker A."/>
            <person name="Abrahante J.E."/>
            <person name="Garbe J."/>
            <person name="Badalamenti J.P."/>
            <person name="Herman A."/>
            <person name="Mangelson H."/>
            <person name="Liachko I."/>
            <person name="Sullivan S."/>
            <person name="Sone E.D."/>
            <person name="Koren S."/>
            <person name="Silverstein K.A.T."/>
            <person name="Beckman K.B."/>
            <person name="Gohl D.M."/>
        </authorList>
    </citation>
    <scope>NUCLEOTIDE SEQUENCE</scope>
    <source>
        <strain evidence="1">Duluth1</strain>
        <tissue evidence="1">Whole animal</tissue>
    </source>
</reference>
<proteinExistence type="predicted"/>
<keyword evidence="2" id="KW-1185">Reference proteome</keyword>
<organism evidence="1 2">
    <name type="scientific">Dreissena polymorpha</name>
    <name type="common">Zebra mussel</name>
    <name type="synonym">Mytilus polymorpha</name>
    <dbReference type="NCBI Taxonomy" id="45954"/>
    <lineage>
        <taxon>Eukaryota</taxon>
        <taxon>Metazoa</taxon>
        <taxon>Spiralia</taxon>
        <taxon>Lophotrochozoa</taxon>
        <taxon>Mollusca</taxon>
        <taxon>Bivalvia</taxon>
        <taxon>Autobranchia</taxon>
        <taxon>Heteroconchia</taxon>
        <taxon>Euheterodonta</taxon>
        <taxon>Imparidentia</taxon>
        <taxon>Neoheterodontei</taxon>
        <taxon>Myida</taxon>
        <taxon>Dreissenoidea</taxon>
        <taxon>Dreissenidae</taxon>
        <taxon>Dreissena</taxon>
    </lineage>
</organism>
<evidence type="ECO:0000313" key="2">
    <source>
        <dbReference type="Proteomes" id="UP000828390"/>
    </source>
</evidence>
<reference evidence="1" key="2">
    <citation type="submission" date="2020-11" db="EMBL/GenBank/DDBJ databases">
        <authorList>
            <person name="McCartney M.A."/>
            <person name="Auch B."/>
            <person name="Kono T."/>
            <person name="Mallez S."/>
            <person name="Becker A."/>
            <person name="Gohl D.M."/>
            <person name="Silverstein K.A.T."/>
            <person name="Koren S."/>
            <person name="Bechman K.B."/>
            <person name="Herman A."/>
            <person name="Abrahante J.E."/>
            <person name="Garbe J."/>
        </authorList>
    </citation>
    <scope>NUCLEOTIDE SEQUENCE</scope>
    <source>
        <strain evidence="1">Duluth1</strain>
        <tissue evidence="1">Whole animal</tissue>
    </source>
</reference>
<sequence length="77" mass="8354">MFCHSSTRASSNASRVSEETSLLCICLSSFSHSCSIRLRSGDFEGKGSKQWPALCTLYESGLCPATKRYPIGRKGAC</sequence>
<evidence type="ECO:0000313" key="1">
    <source>
        <dbReference type="EMBL" id="KAH3857684.1"/>
    </source>
</evidence>
<dbReference type="AlphaFoldDB" id="A0A9D4R7B6"/>
<dbReference type="EMBL" id="JAIWYP010000003">
    <property type="protein sequence ID" value="KAH3857684.1"/>
    <property type="molecule type" value="Genomic_DNA"/>
</dbReference>
<name>A0A9D4R7B6_DREPO</name>
<comment type="caution">
    <text evidence="1">The sequence shown here is derived from an EMBL/GenBank/DDBJ whole genome shotgun (WGS) entry which is preliminary data.</text>
</comment>
<protein>
    <submittedName>
        <fullName evidence="1">Uncharacterized protein</fullName>
    </submittedName>
</protein>
<accession>A0A9D4R7B6</accession>
<dbReference type="Proteomes" id="UP000828390">
    <property type="component" value="Unassembled WGS sequence"/>
</dbReference>
<gene>
    <name evidence="1" type="ORF">DPMN_100296</name>
</gene>